<proteinExistence type="predicted"/>
<dbReference type="EMBL" id="CM055114">
    <property type="protein sequence ID" value="KAJ7514301.1"/>
    <property type="molecule type" value="Genomic_DNA"/>
</dbReference>
<organism evidence="1 2">
    <name type="scientific">Diphasiastrum complanatum</name>
    <name type="common">Issler's clubmoss</name>
    <name type="synonym">Lycopodium complanatum</name>
    <dbReference type="NCBI Taxonomy" id="34168"/>
    <lineage>
        <taxon>Eukaryota</taxon>
        <taxon>Viridiplantae</taxon>
        <taxon>Streptophyta</taxon>
        <taxon>Embryophyta</taxon>
        <taxon>Tracheophyta</taxon>
        <taxon>Lycopodiopsida</taxon>
        <taxon>Lycopodiales</taxon>
        <taxon>Lycopodiaceae</taxon>
        <taxon>Lycopodioideae</taxon>
        <taxon>Diphasiastrum</taxon>
    </lineage>
</organism>
<comment type="caution">
    <text evidence="1">The sequence shown here is derived from an EMBL/GenBank/DDBJ whole genome shotgun (WGS) entry which is preliminary data.</text>
</comment>
<sequence length="142" mass="15252">MSKSVEDPKKAGALIVSGHAEGLKKAIALLEEFNLPLGLLPLENVVELGYVKSTGYIWITQAKPIQHQFKLIGNLVSYATEINGYLAKNAISKLSGVKAKELFIWANVNEISLGDPSAGKIHFKAFGGIAKIFPVEAFATGQ</sequence>
<gene>
    <name evidence="1" type="ORF">O6H91_23G037900</name>
</gene>
<name>A0ACC2A9X6_DIPCM</name>
<protein>
    <submittedName>
        <fullName evidence="1">Uncharacterized protein</fullName>
    </submittedName>
</protein>
<evidence type="ECO:0000313" key="1">
    <source>
        <dbReference type="EMBL" id="KAJ7514301.1"/>
    </source>
</evidence>
<dbReference type="Proteomes" id="UP001162992">
    <property type="component" value="Chromosome 23"/>
</dbReference>
<keyword evidence="2" id="KW-1185">Reference proteome</keyword>
<accession>A0ACC2A9X6</accession>
<evidence type="ECO:0000313" key="2">
    <source>
        <dbReference type="Proteomes" id="UP001162992"/>
    </source>
</evidence>
<reference evidence="2" key="1">
    <citation type="journal article" date="2024" name="Proc. Natl. Acad. Sci. U.S.A.">
        <title>Extraordinary preservation of gene collinearity over three hundred million years revealed in homosporous lycophytes.</title>
        <authorList>
            <person name="Li C."/>
            <person name="Wickell D."/>
            <person name="Kuo L.Y."/>
            <person name="Chen X."/>
            <person name="Nie B."/>
            <person name="Liao X."/>
            <person name="Peng D."/>
            <person name="Ji J."/>
            <person name="Jenkins J."/>
            <person name="Williams M."/>
            <person name="Shu S."/>
            <person name="Plott C."/>
            <person name="Barry K."/>
            <person name="Rajasekar S."/>
            <person name="Grimwood J."/>
            <person name="Han X."/>
            <person name="Sun S."/>
            <person name="Hou Z."/>
            <person name="He W."/>
            <person name="Dai G."/>
            <person name="Sun C."/>
            <person name="Schmutz J."/>
            <person name="Leebens-Mack J.H."/>
            <person name="Li F.W."/>
            <person name="Wang L."/>
        </authorList>
    </citation>
    <scope>NUCLEOTIDE SEQUENCE [LARGE SCALE GENOMIC DNA]</scope>
    <source>
        <strain evidence="2">cv. PW_Plant_1</strain>
    </source>
</reference>